<reference evidence="7 8" key="1">
    <citation type="submission" date="2015-07" db="EMBL/GenBank/DDBJ databases">
        <title>Draft Genome Sequence of Malassezia furfur CBS1878 and Malassezia pachydermatis CBS1879.</title>
        <authorList>
            <person name="Triana S."/>
            <person name="Ohm R."/>
            <person name="Gonzalez A."/>
            <person name="DeCock H."/>
            <person name="Restrepo S."/>
            <person name="Celis A."/>
        </authorList>
    </citation>
    <scope>NUCLEOTIDE SEQUENCE [LARGE SCALE GENOMIC DNA]</scope>
    <source>
        <strain evidence="7 8">CBS 1879</strain>
    </source>
</reference>
<dbReference type="InterPro" id="IPR001392">
    <property type="entry name" value="Clathrin_mu"/>
</dbReference>
<dbReference type="EMBL" id="LGAV01000006">
    <property type="protein sequence ID" value="KOS13368.1"/>
    <property type="molecule type" value="Genomic_DNA"/>
</dbReference>
<dbReference type="GO" id="GO:0012505">
    <property type="term" value="C:endomembrane system"/>
    <property type="evidence" value="ECO:0007669"/>
    <property type="project" value="UniProtKB-SubCell"/>
</dbReference>
<dbReference type="Pfam" id="PF00928">
    <property type="entry name" value="Adap_comp_sub"/>
    <property type="match status" value="1"/>
</dbReference>
<sequence length="564" mass="61246">MSRRGVVEPTSAPSSRFDQMDGLIIVGRSGQPIVLSRFRNPHPAYPLVHVDHLRDVVMASQMKQDAGLTSSSSATSERDIPPVLAVPAAASLEMVDEEEEDEEETESSTDSDGSISGATPIPSMPDEANAWSEGVDTTSNKQSAPPPRQEDITPLEGGSVLCHIKVGELRFLCPVSREIDPLIPLAFLHKVVEVLQEYLVGSTDPTLLTEDLLCDHFDVVYQLLEEMLDGEGNVLLTEINSLKDIVLPPSWLDKLVKTVGLNSASERSRTTLASPLPWRRPNSKYAKNEVYLDLVETVDGIVQSDGTPLALDVWGRLECSAHLTGMPELVVSFNAPSMIENAAWHPCIRQRTWSEKQKLCFIPPDGTSELGTFHIRSTTSGAMGRSALAEKNKALPIAVVVELGDYTASQGGLPFEIQVEPSLAQSNTLEHVCIEWLLGDGVHGVDAAPQIQGIASKLASSSDIGTIPNMAQAAGSMVFDRKRQLLRWSIPSLSPTTMAVLQGTIMSTGPSRPSYAVQVQFSMAGYSLTGLRTSSIQLQQEDYVPNKGARTLLMGQLEFRRLLT</sequence>
<comment type="caution">
    <text evidence="7">The sequence shown here is derived from an EMBL/GenBank/DDBJ whole genome shotgun (WGS) entry which is preliminary data.</text>
</comment>
<dbReference type="OrthoDB" id="870at2759"/>
<evidence type="ECO:0000256" key="2">
    <source>
        <dbReference type="ARBA" id="ARBA00022448"/>
    </source>
</evidence>
<organism evidence="7 8">
    <name type="scientific">Malassezia pachydermatis</name>
    <dbReference type="NCBI Taxonomy" id="77020"/>
    <lineage>
        <taxon>Eukaryota</taxon>
        <taxon>Fungi</taxon>
        <taxon>Dikarya</taxon>
        <taxon>Basidiomycota</taxon>
        <taxon>Ustilaginomycotina</taxon>
        <taxon>Malasseziomycetes</taxon>
        <taxon>Malasseziales</taxon>
        <taxon>Malasseziaceae</taxon>
        <taxon>Malassezia</taxon>
    </lineage>
</organism>
<evidence type="ECO:0000256" key="1">
    <source>
        <dbReference type="ARBA" id="ARBA00004308"/>
    </source>
</evidence>
<dbReference type="PROSITE" id="PS51072">
    <property type="entry name" value="MHD"/>
    <property type="match status" value="1"/>
</dbReference>
<dbReference type="CDD" id="cd14837">
    <property type="entry name" value="AP3_Mu_N"/>
    <property type="match status" value="1"/>
</dbReference>
<dbReference type="STRING" id="77020.A0A0M8MKH3"/>
<dbReference type="PRINTS" id="PR00314">
    <property type="entry name" value="CLATHRINADPT"/>
</dbReference>
<dbReference type="VEuPathDB" id="FungiDB:Malapachy_0245"/>
<dbReference type="InterPro" id="IPR028565">
    <property type="entry name" value="MHD"/>
</dbReference>
<gene>
    <name evidence="7" type="ORF">Malapachy_0245</name>
</gene>
<protein>
    <submittedName>
        <fullName evidence="7">Ap-3 adapter complex mu3a subunit</fullName>
    </submittedName>
</protein>
<keyword evidence="4" id="KW-0472">Membrane</keyword>
<keyword evidence="8" id="KW-1185">Reference proteome</keyword>
<dbReference type="Proteomes" id="UP000037751">
    <property type="component" value="Unassembled WGS sequence"/>
</dbReference>
<dbReference type="RefSeq" id="XP_017991000.1">
    <property type="nucleotide sequence ID" value="XM_018134774.1"/>
</dbReference>
<dbReference type="InterPro" id="IPR011012">
    <property type="entry name" value="Longin-like_dom_sf"/>
</dbReference>
<keyword evidence="2" id="KW-0813">Transport</keyword>
<feature type="domain" description="MHD" evidence="6">
    <location>
        <begin position="287"/>
        <end position="562"/>
    </location>
</feature>
<feature type="region of interest" description="Disordered" evidence="5">
    <location>
        <begin position="94"/>
        <end position="154"/>
    </location>
</feature>
<accession>A0A0M8MKH3</accession>
<comment type="subcellular location">
    <subcellularLocation>
        <location evidence="1">Endomembrane system</location>
    </subcellularLocation>
</comment>
<name>A0A0M8MKH3_9BASI</name>
<dbReference type="GeneID" id="28726649"/>
<evidence type="ECO:0000256" key="3">
    <source>
        <dbReference type="ARBA" id="ARBA00022927"/>
    </source>
</evidence>
<dbReference type="GO" id="GO:0030131">
    <property type="term" value="C:clathrin adaptor complex"/>
    <property type="evidence" value="ECO:0007669"/>
    <property type="project" value="InterPro"/>
</dbReference>
<dbReference type="CDD" id="cd09252">
    <property type="entry name" value="AP-3_Mu3_Cterm"/>
    <property type="match status" value="1"/>
</dbReference>
<feature type="compositionally biased region" description="Acidic residues" evidence="5">
    <location>
        <begin position="94"/>
        <end position="109"/>
    </location>
</feature>
<dbReference type="InterPro" id="IPR036168">
    <property type="entry name" value="AP2_Mu_C_sf"/>
</dbReference>
<dbReference type="InterPro" id="IPR050431">
    <property type="entry name" value="Adaptor_comp_med_subunit"/>
</dbReference>
<dbReference type="SUPFAM" id="SSF49447">
    <property type="entry name" value="Second domain of Mu2 adaptin subunit (ap50) of ap2 adaptor"/>
    <property type="match status" value="1"/>
</dbReference>
<evidence type="ECO:0000313" key="7">
    <source>
        <dbReference type="EMBL" id="KOS13368.1"/>
    </source>
</evidence>
<dbReference type="GO" id="GO:0016192">
    <property type="term" value="P:vesicle-mediated transport"/>
    <property type="evidence" value="ECO:0007669"/>
    <property type="project" value="InterPro"/>
</dbReference>
<dbReference type="Gene3D" id="3.30.450.60">
    <property type="match status" value="1"/>
</dbReference>
<evidence type="ECO:0000313" key="8">
    <source>
        <dbReference type="Proteomes" id="UP000037751"/>
    </source>
</evidence>
<proteinExistence type="predicted"/>
<dbReference type="SUPFAM" id="SSF64356">
    <property type="entry name" value="SNARE-like"/>
    <property type="match status" value="1"/>
</dbReference>
<dbReference type="PANTHER" id="PTHR10529">
    <property type="entry name" value="AP COMPLEX SUBUNIT MU"/>
    <property type="match status" value="1"/>
</dbReference>
<dbReference type="Gene3D" id="2.60.40.1170">
    <property type="entry name" value="Mu homology domain, subdomain B"/>
    <property type="match status" value="2"/>
</dbReference>
<dbReference type="AlphaFoldDB" id="A0A0M8MKH3"/>
<evidence type="ECO:0000256" key="4">
    <source>
        <dbReference type="ARBA" id="ARBA00023136"/>
    </source>
</evidence>
<keyword evidence="3" id="KW-0653">Protein transport</keyword>
<dbReference type="GO" id="GO:0006886">
    <property type="term" value="P:intracellular protein transport"/>
    <property type="evidence" value="ECO:0007669"/>
    <property type="project" value="InterPro"/>
</dbReference>
<evidence type="ECO:0000259" key="6">
    <source>
        <dbReference type="PROSITE" id="PS51072"/>
    </source>
</evidence>
<evidence type="ECO:0000256" key="5">
    <source>
        <dbReference type="SAM" id="MobiDB-lite"/>
    </source>
</evidence>